<evidence type="ECO:0000256" key="7">
    <source>
        <dbReference type="RuleBase" id="RU365054"/>
    </source>
</evidence>
<gene>
    <name evidence="9" type="primary">SMD1B</name>
    <name evidence="9" type="ORF">CASFOL_008861</name>
</gene>
<dbReference type="GO" id="GO:0016607">
    <property type="term" value="C:nuclear speck"/>
    <property type="evidence" value="ECO:0007669"/>
    <property type="project" value="UniProtKB-ARBA"/>
</dbReference>
<dbReference type="FunFam" id="2.30.30.100:FF:000008">
    <property type="entry name" value="Small nuclear ribonucleoprotein Sm D1"/>
    <property type="match status" value="1"/>
</dbReference>
<dbReference type="InterPro" id="IPR010920">
    <property type="entry name" value="LSM_dom_sf"/>
</dbReference>
<dbReference type="InterPro" id="IPR001163">
    <property type="entry name" value="Sm_dom_euk/arc"/>
</dbReference>
<protein>
    <recommendedName>
        <fullName evidence="7">Small nuclear ribonucleoprotein Sm D1</fullName>
    </recommendedName>
    <alternativeName>
        <fullName evidence="7">snRNP core protein D1</fullName>
    </alternativeName>
</protein>
<dbReference type="SMART" id="SM00651">
    <property type="entry name" value="Sm"/>
    <property type="match status" value="1"/>
</dbReference>
<dbReference type="CDD" id="cd01724">
    <property type="entry name" value="Sm_D1"/>
    <property type="match status" value="1"/>
</dbReference>
<evidence type="ECO:0000256" key="1">
    <source>
        <dbReference type="ARBA" id="ARBA00004123"/>
    </source>
</evidence>
<dbReference type="InterPro" id="IPR047575">
    <property type="entry name" value="Sm"/>
</dbReference>
<keyword evidence="5 7" id="KW-0687">Ribonucleoprotein</keyword>
<dbReference type="InterPro" id="IPR027141">
    <property type="entry name" value="LSm4/Sm_D1/D3"/>
</dbReference>
<sequence length="126" mass="13964">MKLVRFLMKLNNESVSIELKNGTVVHGTITGVDISMNTHLKTVKLTLKGKNPVTMDHLSVRGNNIRYYILPDSLNLETLLVEETPRVKPKKPTADLLGVVGAVDVDEDVVGAAKYISVIVFPFFSW</sequence>
<comment type="caution">
    <text evidence="9">The sequence shown here is derived from an EMBL/GenBank/DDBJ whole genome shotgun (WGS) entry which is preliminary data.</text>
</comment>
<dbReference type="AlphaFoldDB" id="A0ABD3E063"/>
<comment type="subcellular location">
    <subcellularLocation>
        <location evidence="1 7">Nucleus</location>
    </subcellularLocation>
</comment>
<evidence type="ECO:0000313" key="10">
    <source>
        <dbReference type="Proteomes" id="UP001632038"/>
    </source>
</evidence>
<evidence type="ECO:0000256" key="5">
    <source>
        <dbReference type="ARBA" id="ARBA00023274"/>
    </source>
</evidence>
<evidence type="ECO:0000313" key="9">
    <source>
        <dbReference type="EMBL" id="KAL3647893.1"/>
    </source>
</evidence>
<dbReference type="GO" id="GO:1990904">
    <property type="term" value="C:ribonucleoprotein complex"/>
    <property type="evidence" value="ECO:0007669"/>
    <property type="project" value="UniProtKB-KW"/>
</dbReference>
<evidence type="ECO:0000256" key="4">
    <source>
        <dbReference type="ARBA" id="ARBA00023242"/>
    </source>
</evidence>
<comment type="function">
    <text evidence="6 7">Involved in splicing regulation. Facilitates post-transcriptional gene silencing (PTGS) by limiting the degradation of transgene aberrant RNAs by the RNA quality control (RQC) machinery, thus favoring their entry into cytoplasmic siRNA bodies where they can trigger PTGS. Does not participate in the production of small RNAs.</text>
</comment>
<dbReference type="Proteomes" id="UP001632038">
    <property type="component" value="Unassembled WGS sequence"/>
</dbReference>
<dbReference type="EMBL" id="JAVIJP010000009">
    <property type="protein sequence ID" value="KAL3647893.1"/>
    <property type="molecule type" value="Genomic_DNA"/>
</dbReference>
<keyword evidence="7" id="KW-0508">mRNA splicing</keyword>
<reference evidence="10" key="1">
    <citation type="journal article" date="2024" name="IScience">
        <title>Strigolactones Initiate the Formation of Haustorium-like Structures in Castilleja.</title>
        <authorList>
            <person name="Buerger M."/>
            <person name="Peterson D."/>
            <person name="Chory J."/>
        </authorList>
    </citation>
    <scope>NUCLEOTIDE SEQUENCE [LARGE SCALE GENOMIC DNA]</scope>
</reference>
<dbReference type="GO" id="GO:0005730">
    <property type="term" value="C:nucleolus"/>
    <property type="evidence" value="ECO:0007669"/>
    <property type="project" value="UniProtKB-ARBA"/>
</dbReference>
<evidence type="ECO:0000256" key="2">
    <source>
        <dbReference type="ARBA" id="ARBA00008146"/>
    </source>
</evidence>
<dbReference type="Gene3D" id="2.30.30.100">
    <property type="match status" value="1"/>
</dbReference>
<dbReference type="InterPro" id="IPR034102">
    <property type="entry name" value="Sm_D1"/>
</dbReference>
<dbReference type="GO" id="GO:0000387">
    <property type="term" value="P:spliceosomal snRNP assembly"/>
    <property type="evidence" value="ECO:0007669"/>
    <property type="project" value="UniProtKB-UniRule"/>
</dbReference>
<keyword evidence="7" id="KW-0507">mRNA processing</keyword>
<keyword evidence="10" id="KW-1185">Reference proteome</keyword>
<evidence type="ECO:0000259" key="8">
    <source>
        <dbReference type="PROSITE" id="PS52002"/>
    </source>
</evidence>
<accession>A0ABD3E063</accession>
<dbReference type="Pfam" id="PF01423">
    <property type="entry name" value="LSM"/>
    <property type="match status" value="1"/>
</dbReference>
<organism evidence="9 10">
    <name type="scientific">Castilleja foliolosa</name>
    <dbReference type="NCBI Taxonomy" id="1961234"/>
    <lineage>
        <taxon>Eukaryota</taxon>
        <taxon>Viridiplantae</taxon>
        <taxon>Streptophyta</taxon>
        <taxon>Embryophyta</taxon>
        <taxon>Tracheophyta</taxon>
        <taxon>Spermatophyta</taxon>
        <taxon>Magnoliopsida</taxon>
        <taxon>eudicotyledons</taxon>
        <taxon>Gunneridae</taxon>
        <taxon>Pentapetalae</taxon>
        <taxon>asterids</taxon>
        <taxon>lamiids</taxon>
        <taxon>Lamiales</taxon>
        <taxon>Orobanchaceae</taxon>
        <taxon>Pedicularideae</taxon>
        <taxon>Castillejinae</taxon>
        <taxon>Castilleja</taxon>
    </lineage>
</organism>
<dbReference type="GO" id="GO:0035194">
    <property type="term" value="P:regulatory ncRNA-mediated post-transcriptional gene silencing"/>
    <property type="evidence" value="ECO:0007669"/>
    <property type="project" value="UniProtKB-ARBA"/>
</dbReference>
<keyword evidence="3" id="KW-0677">Repeat</keyword>
<dbReference type="SUPFAM" id="SSF50182">
    <property type="entry name" value="Sm-like ribonucleoproteins"/>
    <property type="match status" value="1"/>
</dbReference>
<keyword evidence="4 7" id="KW-0539">Nucleus</keyword>
<name>A0ABD3E063_9LAMI</name>
<proteinExistence type="inferred from homology"/>
<comment type="similarity">
    <text evidence="2 7">Belongs to the snRNP core protein family.</text>
</comment>
<evidence type="ECO:0000256" key="3">
    <source>
        <dbReference type="ARBA" id="ARBA00022737"/>
    </source>
</evidence>
<dbReference type="PROSITE" id="PS52002">
    <property type="entry name" value="SM"/>
    <property type="match status" value="1"/>
</dbReference>
<dbReference type="PANTHER" id="PTHR23338">
    <property type="entry name" value="SMALL NUCLEAR RIBONUCLEOPROTEIN SM"/>
    <property type="match status" value="1"/>
</dbReference>
<evidence type="ECO:0000256" key="6">
    <source>
        <dbReference type="ARBA" id="ARBA00054531"/>
    </source>
</evidence>
<feature type="domain" description="Sm" evidence="8">
    <location>
        <begin position="2"/>
        <end position="74"/>
    </location>
</feature>